<name>A0A1H0F3J8_9GAMM</name>
<evidence type="ECO:0000313" key="5">
    <source>
        <dbReference type="EMBL" id="SDN89237.1"/>
    </source>
</evidence>
<keyword evidence="2 3" id="KW-0732">Signal</keyword>
<evidence type="ECO:0000256" key="2">
    <source>
        <dbReference type="ARBA" id="ARBA00022729"/>
    </source>
</evidence>
<dbReference type="PANTHER" id="PTHR35936:SF13">
    <property type="entry name" value="HISTIDINE-BINDING PERIPLASMIC PROTEIN"/>
    <property type="match status" value="1"/>
</dbReference>
<dbReference type="Gene3D" id="3.40.190.10">
    <property type="entry name" value="Periplasmic binding protein-like II"/>
    <property type="match status" value="2"/>
</dbReference>
<dbReference type="Pfam" id="PF00497">
    <property type="entry name" value="SBP_bac_3"/>
    <property type="match status" value="1"/>
</dbReference>
<protein>
    <submittedName>
        <fullName evidence="5">Amino acid ABC transporter substrate-binding protein, PAAT family (TC 3.A.1.3.-)</fullName>
    </submittedName>
</protein>
<gene>
    <name evidence="5" type="ORF">SAMN04487951_109104</name>
</gene>
<dbReference type="SMART" id="SM00062">
    <property type="entry name" value="PBPb"/>
    <property type="match status" value="1"/>
</dbReference>
<accession>A0A1H0F3J8</accession>
<sequence>MIKTLTTTASLIGLSIFAAPALAETYKIGLSAEPYPPFYSPDAAGNWSGWEIDFIDELCDRLDAECQIKPVAWEGIIPALKTGKIDMIIGSMSITPERAEQIAFSNKYYASPTGIVALKNSDITPTPEGVEGAYLGIQSGTNQEQYARKHYADTADLKVYQTLSEELQDLVAGRLDAVVADTLAVQDFINSETGQACCEYRGEVPSDTDLMSEGMGVGLRQSDTELKANVNAAIDAMRADGTYETITEPYFDFDIYGG</sequence>
<dbReference type="InterPro" id="IPR001638">
    <property type="entry name" value="Solute-binding_3/MltF_N"/>
</dbReference>
<dbReference type="STRING" id="416873.SAMN04487951_109104"/>
<dbReference type="RefSeq" id="WP_089706830.1">
    <property type="nucleotide sequence ID" value="NZ_FNII01000009.1"/>
</dbReference>
<dbReference type="PANTHER" id="PTHR35936">
    <property type="entry name" value="MEMBRANE-BOUND LYTIC MUREIN TRANSGLYCOSYLASE F"/>
    <property type="match status" value="1"/>
</dbReference>
<feature type="chain" id="PRO_5011501441" evidence="3">
    <location>
        <begin position="24"/>
        <end position="258"/>
    </location>
</feature>
<evidence type="ECO:0000313" key="6">
    <source>
        <dbReference type="Proteomes" id="UP000199677"/>
    </source>
</evidence>
<dbReference type="EMBL" id="FNII01000009">
    <property type="protein sequence ID" value="SDN89237.1"/>
    <property type="molecule type" value="Genomic_DNA"/>
</dbReference>
<organism evidence="5 6">
    <name type="scientific">Vreelandella arcis</name>
    <dbReference type="NCBI Taxonomy" id="416873"/>
    <lineage>
        <taxon>Bacteria</taxon>
        <taxon>Pseudomonadati</taxon>
        <taxon>Pseudomonadota</taxon>
        <taxon>Gammaproteobacteria</taxon>
        <taxon>Oceanospirillales</taxon>
        <taxon>Halomonadaceae</taxon>
        <taxon>Vreelandella</taxon>
    </lineage>
</organism>
<feature type="signal peptide" evidence="3">
    <location>
        <begin position="1"/>
        <end position="23"/>
    </location>
</feature>
<evidence type="ECO:0000256" key="3">
    <source>
        <dbReference type="SAM" id="SignalP"/>
    </source>
</evidence>
<evidence type="ECO:0000256" key="1">
    <source>
        <dbReference type="ARBA" id="ARBA00010333"/>
    </source>
</evidence>
<feature type="domain" description="Solute-binding protein family 3/N-terminal" evidence="4">
    <location>
        <begin position="25"/>
        <end position="254"/>
    </location>
</feature>
<dbReference type="SUPFAM" id="SSF53850">
    <property type="entry name" value="Periplasmic binding protein-like II"/>
    <property type="match status" value="1"/>
</dbReference>
<comment type="similarity">
    <text evidence="1">Belongs to the bacterial solute-binding protein 3 family.</text>
</comment>
<proteinExistence type="inferred from homology"/>
<dbReference type="Proteomes" id="UP000199677">
    <property type="component" value="Unassembled WGS sequence"/>
</dbReference>
<reference evidence="6" key="1">
    <citation type="submission" date="2016-10" db="EMBL/GenBank/DDBJ databases">
        <authorList>
            <person name="Varghese N."/>
            <person name="Submissions S."/>
        </authorList>
    </citation>
    <scope>NUCLEOTIDE SEQUENCE [LARGE SCALE GENOMIC DNA]</scope>
    <source>
        <strain evidence="6">CGMCC 1.6494</strain>
    </source>
</reference>
<evidence type="ECO:0000259" key="4">
    <source>
        <dbReference type="SMART" id="SM00062"/>
    </source>
</evidence>
<dbReference type="AlphaFoldDB" id="A0A1H0F3J8"/>
<keyword evidence="6" id="KW-1185">Reference proteome</keyword>
<dbReference type="OrthoDB" id="9768183at2"/>